<dbReference type="Proteomes" id="UP000178109">
    <property type="component" value="Unassembled WGS sequence"/>
</dbReference>
<name>A0A1G2BS90_9BACT</name>
<sequence>MLKSIQLKLSKVKYGRDSLGDDICIEIEALGKLLRVDKRINAGTATEINREVGRFETDRGSFQAEVFINVVEKDLLFNDAGSTKGSIKVDAAITEPQQFIFKVHVRETRSILGKFWGTKTAIFEITLEAEVSDAIRYVQDEGDGWLKVVMEDRGVTESMPAYLKVKVERVDAKREYFTILEGPHRGKFASVALHADGSSRFISNIEHEPLARAMYSISQKTFIIQGKKYKTVDYPESPWKKGLYDIEIPDYPHQGGARYPEAQRAKIWFRIGHSGERYLHAGGRSLGCMTVIETKRWMEIYNSLIKARKGDFMSVGALEVVD</sequence>
<accession>A0A1G2BS90</accession>
<gene>
    <name evidence="1" type="ORF">A3H70_00185</name>
</gene>
<organism evidence="1 2">
    <name type="scientific">Candidatus Komeilibacteria bacterium RIFCSPLOWO2_02_FULL_48_11</name>
    <dbReference type="NCBI Taxonomy" id="1798553"/>
    <lineage>
        <taxon>Bacteria</taxon>
        <taxon>Candidatus Komeiliibacteriota</taxon>
    </lineage>
</organism>
<protein>
    <submittedName>
        <fullName evidence="1">Uncharacterized protein</fullName>
    </submittedName>
</protein>
<dbReference type="AlphaFoldDB" id="A0A1G2BS90"/>
<proteinExistence type="predicted"/>
<evidence type="ECO:0000313" key="1">
    <source>
        <dbReference type="EMBL" id="OGY91429.1"/>
    </source>
</evidence>
<reference evidence="1 2" key="1">
    <citation type="journal article" date="2016" name="Nat. Commun.">
        <title>Thousands of microbial genomes shed light on interconnected biogeochemical processes in an aquifer system.</title>
        <authorList>
            <person name="Anantharaman K."/>
            <person name="Brown C.T."/>
            <person name="Hug L.A."/>
            <person name="Sharon I."/>
            <person name="Castelle C.J."/>
            <person name="Probst A.J."/>
            <person name="Thomas B.C."/>
            <person name="Singh A."/>
            <person name="Wilkins M.J."/>
            <person name="Karaoz U."/>
            <person name="Brodie E.L."/>
            <person name="Williams K.H."/>
            <person name="Hubbard S.S."/>
            <person name="Banfield J.F."/>
        </authorList>
    </citation>
    <scope>NUCLEOTIDE SEQUENCE [LARGE SCALE GENOMIC DNA]</scope>
</reference>
<dbReference type="EMBL" id="MHKO01000047">
    <property type="protein sequence ID" value="OGY91429.1"/>
    <property type="molecule type" value="Genomic_DNA"/>
</dbReference>
<comment type="caution">
    <text evidence="1">The sequence shown here is derived from an EMBL/GenBank/DDBJ whole genome shotgun (WGS) entry which is preliminary data.</text>
</comment>
<evidence type="ECO:0000313" key="2">
    <source>
        <dbReference type="Proteomes" id="UP000178109"/>
    </source>
</evidence>